<reference evidence="1 2" key="1">
    <citation type="submission" date="2023-10" db="EMBL/GenBank/DDBJ databases">
        <title>Complete Genome Sequence of Limnobacter thiooxidans CS-K2T, Isolated from freshwater lake sediments in Bavaria, Germany.</title>
        <authorList>
            <person name="Naruki M."/>
            <person name="Watanabe A."/>
            <person name="Warashina T."/>
            <person name="Morita T."/>
            <person name="Arakawa K."/>
        </authorList>
    </citation>
    <scope>NUCLEOTIDE SEQUENCE [LARGE SCALE GENOMIC DNA]</scope>
    <source>
        <strain evidence="1 2">CS-K2</strain>
    </source>
</reference>
<organism evidence="1 2">
    <name type="scientific">Limnobacter thiooxidans</name>
    <dbReference type="NCBI Taxonomy" id="131080"/>
    <lineage>
        <taxon>Bacteria</taxon>
        <taxon>Pseudomonadati</taxon>
        <taxon>Pseudomonadota</taxon>
        <taxon>Betaproteobacteria</taxon>
        <taxon>Burkholderiales</taxon>
        <taxon>Burkholderiaceae</taxon>
        <taxon>Limnobacter</taxon>
    </lineage>
</organism>
<protein>
    <submittedName>
        <fullName evidence="1">DUF6088 family protein</fullName>
    </submittedName>
</protein>
<evidence type="ECO:0000313" key="2">
    <source>
        <dbReference type="Proteomes" id="UP001329151"/>
    </source>
</evidence>
<gene>
    <name evidence="1" type="ORF">RGQ30_31280</name>
</gene>
<keyword evidence="2" id="KW-1185">Reference proteome</keyword>
<dbReference type="KEGG" id="lto:RGQ30_31280"/>
<dbReference type="EMBL" id="AP028947">
    <property type="protein sequence ID" value="BET27627.1"/>
    <property type="molecule type" value="Genomic_DNA"/>
</dbReference>
<evidence type="ECO:0000313" key="1">
    <source>
        <dbReference type="EMBL" id="BET27627.1"/>
    </source>
</evidence>
<dbReference type="RefSeq" id="WP_130557310.1">
    <property type="nucleotide sequence ID" value="NZ_AP028947.1"/>
</dbReference>
<sequence length="198" mass="21343">MSHLAEIILSAAQSLPEGGLLSAKEFLHVGSRAAVDQTFTRLTREGKLMRVGRGVYAAPVASRFGPRPPSTESVVQAITAVNGEVIVPNGATEANVLGLTTQVPTREVFLTSGRSRKLQLGNRMVELKHGNRWQLVLGRRPAGMAIRALSWLGPEQATTALKVLQTKLPEAEWIAMRTARAVLPSWMARAVSEASENA</sequence>
<dbReference type="Proteomes" id="UP001329151">
    <property type="component" value="Chromosome"/>
</dbReference>
<accession>A0AA86MJL1</accession>
<dbReference type="Pfam" id="PF19570">
    <property type="entry name" value="DUF6088"/>
    <property type="match status" value="1"/>
</dbReference>
<proteinExistence type="predicted"/>
<name>A0AA86MJL1_9BURK</name>
<dbReference type="AlphaFoldDB" id="A0AA86MJL1"/>
<dbReference type="InterPro" id="IPR045738">
    <property type="entry name" value="DUF6088"/>
</dbReference>